<dbReference type="Proteomes" id="UP000327157">
    <property type="component" value="Chromosome 15"/>
</dbReference>
<dbReference type="InterPro" id="IPR024171">
    <property type="entry name" value="SRK-like_kinase"/>
</dbReference>
<dbReference type="InterPro" id="IPR000742">
    <property type="entry name" value="EGF"/>
</dbReference>
<feature type="domain" description="Bulb-type lectin" evidence="23">
    <location>
        <begin position="27"/>
        <end position="154"/>
    </location>
</feature>
<dbReference type="PROSITE" id="PS50927">
    <property type="entry name" value="BULB_LECTIN"/>
    <property type="match status" value="1"/>
</dbReference>
<name>A0A5N5GVX3_9ROSA</name>
<evidence type="ECO:0000256" key="19">
    <source>
        <dbReference type="PROSITE-ProRule" id="PRU10141"/>
    </source>
</evidence>
<dbReference type="OrthoDB" id="619632at2759"/>
<dbReference type="Gene3D" id="2.90.10.10">
    <property type="entry name" value="Bulb-type lectin domain"/>
    <property type="match status" value="1"/>
</dbReference>
<evidence type="ECO:0000259" key="22">
    <source>
        <dbReference type="PROSITE" id="PS50026"/>
    </source>
</evidence>
<evidence type="ECO:0000256" key="13">
    <source>
        <dbReference type="ARBA" id="ARBA00023170"/>
    </source>
</evidence>
<dbReference type="PROSITE" id="PS50026">
    <property type="entry name" value="EGF_3"/>
    <property type="match status" value="1"/>
</dbReference>
<keyword evidence="3 18" id="KW-0245">EGF-like domain</keyword>
<reference evidence="26" key="2">
    <citation type="submission" date="2019-10" db="EMBL/GenBank/DDBJ databases">
        <title>A de novo genome assembly of a pear dwarfing rootstock.</title>
        <authorList>
            <person name="Wang F."/>
            <person name="Wang J."/>
            <person name="Li S."/>
            <person name="Zhang Y."/>
            <person name="Fang M."/>
            <person name="Ma L."/>
            <person name="Zhao Y."/>
            <person name="Jiang S."/>
        </authorList>
    </citation>
    <scope>NUCLEOTIDE SEQUENCE [LARGE SCALE GENOMIC DNA]</scope>
</reference>
<keyword evidence="5" id="KW-0812">Transmembrane</keyword>
<evidence type="ECO:0000259" key="23">
    <source>
        <dbReference type="PROSITE" id="PS50927"/>
    </source>
</evidence>
<comment type="caution">
    <text evidence="25">The sequence shown here is derived from an EMBL/GenBank/DDBJ whole genome shotgun (WGS) entry which is preliminary data.</text>
</comment>
<organism evidence="25 26">
    <name type="scientific">Pyrus ussuriensis x Pyrus communis</name>
    <dbReference type="NCBI Taxonomy" id="2448454"/>
    <lineage>
        <taxon>Eukaryota</taxon>
        <taxon>Viridiplantae</taxon>
        <taxon>Streptophyta</taxon>
        <taxon>Embryophyta</taxon>
        <taxon>Tracheophyta</taxon>
        <taxon>Spermatophyta</taxon>
        <taxon>Magnoliopsida</taxon>
        <taxon>eudicotyledons</taxon>
        <taxon>Gunneridae</taxon>
        <taxon>Pentapetalae</taxon>
        <taxon>rosids</taxon>
        <taxon>fabids</taxon>
        <taxon>Rosales</taxon>
        <taxon>Rosaceae</taxon>
        <taxon>Amygdaloideae</taxon>
        <taxon>Maleae</taxon>
        <taxon>Pyrus</taxon>
    </lineage>
</organism>
<keyword evidence="13 25" id="KW-0675">Receptor</keyword>
<keyword evidence="10" id="KW-1133">Transmembrane helix</keyword>
<evidence type="ECO:0000256" key="12">
    <source>
        <dbReference type="ARBA" id="ARBA00023157"/>
    </source>
</evidence>
<dbReference type="FunFam" id="3.30.200.20:FF:000059">
    <property type="entry name" value="S-receptor-like serine/threonine-protein kinase"/>
    <property type="match status" value="1"/>
</dbReference>
<sequence length="802" mass="89529">MASTFLCIVLLFLAQSSPLASSASNNLNPGSSLSVENSADTLISTNGMFSAGFFPVGENAYCFGIWFTEPAAADAATQNLAVVWTANRDQPVNGRGSMFTLQKNGNLILTDAGKYTVWSSNNVFSNSLAQLILNDNGNLVLLTLKGVALWESFASPTDTLLPQQQLTRNTKLVSSRSLTNYSSGFYSLFFDNDNTLRLLYDGPEVSSIYWHDPWLLSLQAGRTTYNNSRVAVLDALGNFSASDGLNFMSSDYGVKLQRRLKADVDGNLRLYSRKKPGDRWVVSWQAIAEPCKIHGICGPNGLCTYEPSSGRKCSCLPGYEMRNKNDWAYGCQPTTEGFNVSCKSSTARDQFDFMYLPRVEYFGYDYFIYVNTSLEKCKAICLELCNCPGFHYKFGGGHHNCYPKTQFRNGYRTPGFKGELYLKLPKSILSSYNATAKEFNMCSSKLTSQLSRTYEKKSTNGSVNFMLKFASALGGLELVCIIVVWYFVMRSSKEKEESDVVTQGYLHAVTGFRRFSYSELKKATRGFKEEIGRGGGGIVYKGTLCDQRVAAIKQLNAATQGEAEFLAEVSLIGKLYHMNLIEMWGYCVEGKHRLLVYEYMEHGSLAEKLSSNVLDWNQKFEIAVGTAKGLAYLHEECLEWVLHCDVKPQNILLDSNYNPKVADFGLSQLLHRSEVSNSKFSRIRGTRGYMAPEWIQNMPITSKVDVYSYGIVVLEMLTGKSPAEGIQSSEGGGETQKKMMVSRVREKMNGGFENAESKKREELMKVALRCSEENRDARPTMTQVVEMLLHYQDDSESEIGNS</sequence>
<evidence type="ECO:0000256" key="8">
    <source>
        <dbReference type="ARBA" id="ARBA00022777"/>
    </source>
</evidence>
<dbReference type="CDD" id="cd01098">
    <property type="entry name" value="PAN_AP_plant"/>
    <property type="match status" value="1"/>
</dbReference>
<dbReference type="FunFam" id="1.10.510.10:FF:000537">
    <property type="entry name" value="Putative receptor-like protein kinase"/>
    <property type="match status" value="1"/>
</dbReference>
<evidence type="ECO:0000256" key="11">
    <source>
        <dbReference type="ARBA" id="ARBA00023136"/>
    </source>
</evidence>
<dbReference type="InterPro" id="IPR036426">
    <property type="entry name" value="Bulb-type_lectin_dom_sf"/>
</dbReference>
<dbReference type="SUPFAM" id="SSF56112">
    <property type="entry name" value="Protein kinase-like (PK-like)"/>
    <property type="match status" value="1"/>
</dbReference>
<dbReference type="PANTHER" id="PTHR47974:SF3">
    <property type="entry name" value="RECEPTOR-LIKE SERINE_THREONINE-PROTEIN KINASE"/>
    <property type="match status" value="1"/>
</dbReference>
<evidence type="ECO:0000256" key="10">
    <source>
        <dbReference type="ARBA" id="ARBA00022989"/>
    </source>
</evidence>
<feature type="chain" id="PRO_5024301754" description="Receptor-like serine/threonine-protein kinase" evidence="20">
    <location>
        <begin position="23"/>
        <end position="802"/>
    </location>
</feature>
<dbReference type="PROSITE" id="PS50011">
    <property type="entry name" value="PROTEIN_KINASE_DOM"/>
    <property type="match status" value="1"/>
</dbReference>
<evidence type="ECO:0000256" key="3">
    <source>
        <dbReference type="ARBA" id="ARBA00022536"/>
    </source>
</evidence>
<dbReference type="Pfam" id="PF00069">
    <property type="entry name" value="Pkinase"/>
    <property type="match status" value="1"/>
</dbReference>
<keyword evidence="6 20" id="KW-0732">Signal</keyword>
<dbReference type="GO" id="GO:0005524">
    <property type="term" value="F:ATP binding"/>
    <property type="evidence" value="ECO:0007669"/>
    <property type="project" value="UniProtKB-UniRule"/>
</dbReference>
<feature type="signal peptide" evidence="20">
    <location>
        <begin position="1"/>
        <end position="22"/>
    </location>
</feature>
<reference evidence="25 26" key="3">
    <citation type="submission" date="2019-11" db="EMBL/GenBank/DDBJ databases">
        <title>A de novo genome assembly of a pear dwarfing rootstock.</title>
        <authorList>
            <person name="Wang F."/>
            <person name="Wang J."/>
            <person name="Li S."/>
            <person name="Zhang Y."/>
            <person name="Fang M."/>
            <person name="Ma L."/>
            <person name="Zhao Y."/>
            <person name="Jiang S."/>
        </authorList>
    </citation>
    <scope>NUCLEOTIDE SEQUENCE [LARGE SCALE GENOMIC DNA]</scope>
    <source>
        <strain evidence="25">S2</strain>
        <tissue evidence="25">Leaf</tissue>
    </source>
</reference>
<evidence type="ECO:0000259" key="24">
    <source>
        <dbReference type="PROSITE" id="PS50948"/>
    </source>
</evidence>
<dbReference type="PROSITE" id="PS00108">
    <property type="entry name" value="PROTEIN_KINASE_ST"/>
    <property type="match status" value="1"/>
</dbReference>
<evidence type="ECO:0000256" key="2">
    <source>
        <dbReference type="ARBA" id="ARBA00022527"/>
    </source>
</evidence>
<comment type="similarity">
    <text evidence="17">Belongs to the protein kinase superfamily. Ser/Thr protein kinase family.</text>
</comment>
<dbReference type="EC" id="2.7.11.1" evidence="17"/>
<comment type="caution">
    <text evidence="18">Lacks conserved residue(s) required for the propagation of feature annotation.</text>
</comment>
<dbReference type="SMART" id="SM00473">
    <property type="entry name" value="PAN_AP"/>
    <property type="match status" value="1"/>
</dbReference>
<reference evidence="25 26" key="1">
    <citation type="submission" date="2019-09" db="EMBL/GenBank/DDBJ databases">
        <authorList>
            <person name="Ou C."/>
        </authorList>
    </citation>
    <scope>NUCLEOTIDE SEQUENCE [LARGE SCALE GENOMIC DNA]</scope>
    <source>
        <strain evidence="25">S2</strain>
        <tissue evidence="25">Leaf</tissue>
    </source>
</reference>
<dbReference type="Pfam" id="PF01453">
    <property type="entry name" value="B_lectin"/>
    <property type="match status" value="1"/>
</dbReference>
<evidence type="ECO:0000256" key="5">
    <source>
        <dbReference type="ARBA" id="ARBA00022692"/>
    </source>
</evidence>
<keyword evidence="26" id="KW-1185">Reference proteome</keyword>
<evidence type="ECO:0000313" key="26">
    <source>
        <dbReference type="Proteomes" id="UP000327157"/>
    </source>
</evidence>
<keyword evidence="8 17" id="KW-0418">Kinase</keyword>
<dbReference type="SUPFAM" id="SSF51110">
    <property type="entry name" value="alpha-D-mannose-specific plant lectins"/>
    <property type="match status" value="1"/>
</dbReference>
<dbReference type="GO" id="GO:0016020">
    <property type="term" value="C:membrane"/>
    <property type="evidence" value="ECO:0007669"/>
    <property type="project" value="UniProtKB-SubCell"/>
</dbReference>
<feature type="domain" description="Apple" evidence="24">
    <location>
        <begin position="342"/>
        <end position="425"/>
    </location>
</feature>
<evidence type="ECO:0000256" key="1">
    <source>
        <dbReference type="ARBA" id="ARBA00004479"/>
    </source>
</evidence>
<dbReference type="InterPro" id="IPR017441">
    <property type="entry name" value="Protein_kinase_ATP_BS"/>
</dbReference>
<keyword evidence="2 17" id="KW-0723">Serine/threonine-protein kinase</keyword>
<dbReference type="GO" id="GO:0048544">
    <property type="term" value="P:recognition of pollen"/>
    <property type="evidence" value="ECO:0007669"/>
    <property type="project" value="InterPro"/>
</dbReference>
<evidence type="ECO:0000256" key="6">
    <source>
        <dbReference type="ARBA" id="ARBA00022729"/>
    </source>
</evidence>
<gene>
    <name evidence="25" type="ORF">D8674_015307</name>
</gene>
<dbReference type="SMART" id="SM00220">
    <property type="entry name" value="S_TKc"/>
    <property type="match status" value="1"/>
</dbReference>
<feature type="domain" description="Protein kinase" evidence="21">
    <location>
        <begin position="525"/>
        <end position="793"/>
    </location>
</feature>
<dbReference type="GO" id="GO:0106310">
    <property type="term" value="F:protein serine kinase activity"/>
    <property type="evidence" value="ECO:0007669"/>
    <property type="project" value="RHEA"/>
</dbReference>
<evidence type="ECO:0000256" key="16">
    <source>
        <dbReference type="ARBA" id="ARBA00048679"/>
    </source>
</evidence>
<evidence type="ECO:0000313" key="25">
    <source>
        <dbReference type="EMBL" id="KAB2619438.1"/>
    </source>
</evidence>
<comment type="catalytic activity">
    <reaction evidence="16 17">
        <text>L-seryl-[protein] + ATP = O-phospho-L-seryl-[protein] + ADP + H(+)</text>
        <dbReference type="Rhea" id="RHEA:17989"/>
        <dbReference type="Rhea" id="RHEA-COMP:9863"/>
        <dbReference type="Rhea" id="RHEA-COMP:11604"/>
        <dbReference type="ChEBI" id="CHEBI:15378"/>
        <dbReference type="ChEBI" id="CHEBI:29999"/>
        <dbReference type="ChEBI" id="CHEBI:30616"/>
        <dbReference type="ChEBI" id="CHEBI:83421"/>
        <dbReference type="ChEBI" id="CHEBI:456216"/>
        <dbReference type="EC" id="2.7.11.1"/>
    </reaction>
</comment>
<dbReference type="AlphaFoldDB" id="A0A5N5GVX3"/>
<evidence type="ECO:0000259" key="21">
    <source>
        <dbReference type="PROSITE" id="PS50011"/>
    </source>
</evidence>
<dbReference type="Gene3D" id="1.10.510.10">
    <property type="entry name" value="Transferase(Phosphotransferase) domain 1"/>
    <property type="match status" value="1"/>
</dbReference>
<comment type="catalytic activity">
    <reaction evidence="15 17">
        <text>L-threonyl-[protein] + ATP = O-phospho-L-threonyl-[protein] + ADP + H(+)</text>
        <dbReference type="Rhea" id="RHEA:46608"/>
        <dbReference type="Rhea" id="RHEA-COMP:11060"/>
        <dbReference type="Rhea" id="RHEA-COMP:11605"/>
        <dbReference type="ChEBI" id="CHEBI:15378"/>
        <dbReference type="ChEBI" id="CHEBI:30013"/>
        <dbReference type="ChEBI" id="CHEBI:30616"/>
        <dbReference type="ChEBI" id="CHEBI:61977"/>
        <dbReference type="ChEBI" id="CHEBI:456216"/>
        <dbReference type="EC" id="2.7.11.1"/>
    </reaction>
</comment>
<dbReference type="PANTHER" id="PTHR47974">
    <property type="entry name" value="OS07G0415500 PROTEIN"/>
    <property type="match status" value="1"/>
</dbReference>
<evidence type="ECO:0000256" key="20">
    <source>
        <dbReference type="SAM" id="SignalP"/>
    </source>
</evidence>
<feature type="binding site" evidence="19">
    <location>
        <position position="553"/>
    </location>
    <ligand>
        <name>ATP</name>
        <dbReference type="ChEBI" id="CHEBI:30616"/>
    </ligand>
</feature>
<evidence type="ECO:0000256" key="18">
    <source>
        <dbReference type="PROSITE-ProRule" id="PRU00076"/>
    </source>
</evidence>
<dbReference type="CDD" id="cd00053">
    <property type="entry name" value="EGF"/>
    <property type="match status" value="1"/>
</dbReference>
<dbReference type="CDD" id="cd00028">
    <property type="entry name" value="B_lectin"/>
    <property type="match status" value="1"/>
</dbReference>
<dbReference type="InterPro" id="IPR011009">
    <property type="entry name" value="Kinase-like_dom_sf"/>
</dbReference>
<evidence type="ECO:0000256" key="9">
    <source>
        <dbReference type="ARBA" id="ARBA00022840"/>
    </source>
</evidence>
<dbReference type="Gene3D" id="3.30.200.20">
    <property type="entry name" value="Phosphorylase Kinase, domain 1"/>
    <property type="match status" value="1"/>
</dbReference>
<dbReference type="PIRSF" id="PIRSF000641">
    <property type="entry name" value="SRK"/>
    <property type="match status" value="1"/>
</dbReference>
<evidence type="ECO:0000256" key="4">
    <source>
        <dbReference type="ARBA" id="ARBA00022679"/>
    </source>
</evidence>
<keyword evidence="11" id="KW-0472">Membrane</keyword>
<protein>
    <recommendedName>
        <fullName evidence="17">Receptor-like serine/threonine-protein kinase</fullName>
        <ecNumber evidence="17">2.7.11.1</ecNumber>
    </recommendedName>
</protein>
<dbReference type="EMBL" id="SMOL01000401">
    <property type="protein sequence ID" value="KAB2619438.1"/>
    <property type="molecule type" value="Genomic_DNA"/>
</dbReference>
<comment type="subcellular location">
    <subcellularLocation>
        <location evidence="1">Membrane</location>
        <topology evidence="1">Single-pass type I membrane protein</topology>
    </subcellularLocation>
</comment>
<dbReference type="InterPro" id="IPR000719">
    <property type="entry name" value="Prot_kinase_dom"/>
</dbReference>
<keyword evidence="12" id="KW-1015">Disulfide bond</keyword>
<dbReference type="Pfam" id="PF00954">
    <property type="entry name" value="S_locus_glycop"/>
    <property type="match status" value="1"/>
</dbReference>
<dbReference type="InterPro" id="IPR001480">
    <property type="entry name" value="Bulb-type_lectin_dom"/>
</dbReference>
<dbReference type="SMART" id="SM00108">
    <property type="entry name" value="B_lectin"/>
    <property type="match status" value="1"/>
</dbReference>
<evidence type="ECO:0000256" key="14">
    <source>
        <dbReference type="ARBA" id="ARBA00023180"/>
    </source>
</evidence>
<dbReference type="GO" id="GO:0004674">
    <property type="term" value="F:protein serine/threonine kinase activity"/>
    <property type="evidence" value="ECO:0007669"/>
    <property type="project" value="UniProtKB-KW"/>
</dbReference>
<keyword evidence="14" id="KW-0325">Glycoprotein</keyword>
<evidence type="ECO:0000256" key="7">
    <source>
        <dbReference type="ARBA" id="ARBA00022741"/>
    </source>
</evidence>
<keyword evidence="7 17" id="KW-0547">Nucleotide-binding</keyword>
<dbReference type="CDD" id="cd14066">
    <property type="entry name" value="STKc_IRAK"/>
    <property type="match status" value="1"/>
</dbReference>
<evidence type="ECO:0000256" key="17">
    <source>
        <dbReference type="PIRNR" id="PIRNR000641"/>
    </source>
</evidence>
<dbReference type="InterPro" id="IPR000858">
    <property type="entry name" value="S_locus_glycoprot_dom"/>
</dbReference>
<keyword evidence="9 17" id="KW-0067">ATP-binding</keyword>
<evidence type="ECO:0000256" key="15">
    <source>
        <dbReference type="ARBA" id="ARBA00047899"/>
    </source>
</evidence>
<proteinExistence type="inferred from homology"/>
<dbReference type="PROSITE" id="PS50948">
    <property type="entry name" value="PAN"/>
    <property type="match status" value="1"/>
</dbReference>
<keyword evidence="4 17" id="KW-0808">Transferase</keyword>
<accession>A0A5N5GVX3</accession>
<dbReference type="InterPro" id="IPR003609">
    <property type="entry name" value="Pan_app"/>
</dbReference>
<dbReference type="PROSITE" id="PS00107">
    <property type="entry name" value="PROTEIN_KINASE_ATP"/>
    <property type="match status" value="1"/>
</dbReference>
<feature type="domain" description="EGF-like" evidence="22">
    <location>
        <begin position="287"/>
        <end position="325"/>
    </location>
</feature>
<dbReference type="InterPro" id="IPR008271">
    <property type="entry name" value="Ser/Thr_kinase_AS"/>
</dbReference>